<evidence type="ECO:0000256" key="12">
    <source>
        <dbReference type="ARBA" id="ARBA00030600"/>
    </source>
</evidence>
<comment type="caution">
    <text evidence="16">The sequence shown here is derived from an EMBL/GenBank/DDBJ whole genome shotgun (WGS) entry which is preliminary data.</text>
</comment>
<evidence type="ECO:0000256" key="1">
    <source>
        <dbReference type="ARBA" id="ARBA00000297"/>
    </source>
</evidence>
<evidence type="ECO:0000256" key="15">
    <source>
        <dbReference type="SAM" id="MobiDB-lite"/>
    </source>
</evidence>
<protein>
    <recommendedName>
        <fullName evidence="5 14">S-ribosylhomocysteine lyase</fullName>
        <ecNumber evidence="4 14">4.4.1.21</ecNumber>
    </recommendedName>
    <alternativeName>
        <fullName evidence="12 14">AI-2 synthesis protein</fullName>
    </alternativeName>
    <alternativeName>
        <fullName evidence="13 14">Autoinducer-2 production protein LuxS</fullName>
    </alternativeName>
</protein>
<feature type="binding site" evidence="14">
    <location>
        <position position="127"/>
    </location>
    <ligand>
        <name>Fe cation</name>
        <dbReference type="ChEBI" id="CHEBI:24875"/>
    </ligand>
</feature>
<comment type="catalytic activity">
    <reaction evidence="1 14">
        <text>S-(5-deoxy-D-ribos-5-yl)-L-homocysteine = (S)-4,5-dihydroxypentane-2,3-dione + L-homocysteine</text>
        <dbReference type="Rhea" id="RHEA:17753"/>
        <dbReference type="ChEBI" id="CHEBI:29484"/>
        <dbReference type="ChEBI" id="CHEBI:58195"/>
        <dbReference type="ChEBI" id="CHEBI:58199"/>
        <dbReference type="EC" id="4.4.1.21"/>
    </reaction>
</comment>
<dbReference type="PRINTS" id="PR01487">
    <property type="entry name" value="LUXSPROTEIN"/>
</dbReference>
<dbReference type="Gene3D" id="3.30.1360.80">
    <property type="entry name" value="S-ribosylhomocysteinase (LuxS)"/>
    <property type="match status" value="1"/>
</dbReference>
<proteinExistence type="inferred from homology"/>
<name>J1GX31_9ACTO</name>
<dbReference type="EMBL" id="AKFT01000205">
    <property type="protein sequence ID" value="EJF37493.1"/>
    <property type="molecule type" value="Genomic_DNA"/>
</dbReference>
<evidence type="ECO:0000256" key="14">
    <source>
        <dbReference type="HAMAP-Rule" id="MF_00091"/>
    </source>
</evidence>
<keyword evidence="17" id="KW-1185">Reference proteome</keyword>
<dbReference type="PATRIC" id="fig|1125718.3.peg.2606"/>
<dbReference type="OrthoDB" id="9788129at2"/>
<evidence type="ECO:0000256" key="4">
    <source>
        <dbReference type="ARBA" id="ARBA00012240"/>
    </source>
</evidence>
<comment type="similarity">
    <text evidence="2 14">Belongs to the LuxS family.</text>
</comment>
<keyword evidence="7 14" id="KW-0479">Metal-binding</keyword>
<dbReference type="RefSeq" id="WP_008733428.1">
    <property type="nucleotide sequence ID" value="NZ_AKFT01000205.1"/>
</dbReference>
<comment type="subunit">
    <text evidence="3 14">Homodimer.</text>
</comment>
<evidence type="ECO:0000256" key="8">
    <source>
        <dbReference type="ARBA" id="ARBA00022929"/>
    </source>
</evidence>
<dbReference type="eggNOG" id="COG1854">
    <property type="taxonomic scope" value="Bacteria"/>
</dbReference>
<evidence type="ECO:0000256" key="13">
    <source>
        <dbReference type="ARBA" id="ARBA00031777"/>
    </source>
</evidence>
<dbReference type="InterPro" id="IPR037005">
    <property type="entry name" value="LuxS_sf"/>
</dbReference>
<dbReference type="GO" id="GO:0009372">
    <property type="term" value="P:quorum sensing"/>
    <property type="evidence" value="ECO:0007669"/>
    <property type="project" value="UniProtKB-UniRule"/>
</dbReference>
<gene>
    <name evidence="14 16" type="primary">luxS</name>
    <name evidence="16" type="ORF">HMPREF1318_2747</name>
</gene>
<dbReference type="GO" id="GO:0043768">
    <property type="term" value="F:S-ribosylhomocysteine lyase activity"/>
    <property type="evidence" value="ECO:0007669"/>
    <property type="project" value="UniProtKB-UniRule"/>
</dbReference>
<dbReference type="EC" id="4.4.1.21" evidence="4 14"/>
<evidence type="ECO:0000313" key="16">
    <source>
        <dbReference type="EMBL" id="EJF37493.1"/>
    </source>
</evidence>
<dbReference type="InterPro" id="IPR003815">
    <property type="entry name" value="S-ribosylhomocysteinase"/>
</dbReference>
<dbReference type="Proteomes" id="UP000002941">
    <property type="component" value="Unassembled WGS sequence"/>
</dbReference>
<keyword evidence="9 14" id="KW-0408">Iron</keyword>
<keyword evidence="6 14" id="KW-0673">Quorum sensing</keyword>
<dbReference type="PANTHER" id="PTHR35799:SF1">
    <property type="entry name" value="S-RIBOSYLHOMOCYSTEINE LYASE"/>
    <property type="match status" value="1"/>
</dbReference>
<evidence type="ECO:0000256" key="5">
    <source>
        <dbReference type="ARBA" id="ARBA00015130"/>
    </source>
</evidence>
<dbReference type="SUPFAM" id="SSF63411">
    <property type="entry name" value="LuxS/MPP-like metallohydrolase"/>
    <property type="match status" value="1"/>
</dbReference>
<dbReference type="InterPro" id="IPR011249">
    <property type="entry name" value="Metalloenz_LuxS/M16"/>
</dbReference>
<evidence type="ECO:0000256" key="11">
    <source>
        <dbReference type="ARBA" id="ARBA00024654"/>
    </source>
</evidence>
<dbReference type="Pfam" id="PF02664">
    <property type="entry name" value="LuxS"/>
    <property type="match status" value="1"/>
</dbReference>
<comment type="function">
    <text evidence="11 14">Involved in the synthesis of autoinducer 2 (AI-2) which is secreted by bacteria and is used to communicate both the cell density and the metabolic potential of the environment. The regulation of gene expression in response to changes in cell density is called quorum sensing. Catalyzes the transformation of S-ribosylhomocysteine (RHC) to homocysteine (HC) and 4,5-dihydroxy-2,3-pentadione (DPD).</text>
</comment>
<organism evidence="16 17">
    <name type="scientific">Actinomyces massiliensis F0489</name>
    <dbReference type="NCBI Taxonomy" id="1125718"/>
    <lineage>
        <taxon>Bacteria</taxon>
        <taxon>Bacillati</taxon>
        <taxon>Actinomycetota</taxon>
        <taxon>Actinomycetes</taxon>
        <taxon>Actinomycetales</taxon>
        <taxon>Actinomycetaceae</taxon>
        <taxon>Actinomyces</taxon>
    </lineage>
</organism>
<feature type="binding site" evidence="14">
    <location>
        <position position="61"/>
    </location>
    <ligand>
        <name>Fe cation</name>
        <dbReference type="ChEBI" id="CHEBI:24875"/>
    </ligand>
</feature>
<evidence type="ECO:0000256" key="7">
    <source>
        <dbReference type="ARBA" id="ARBA00022723"/>
    </source>
</evidence>
<dbReference type="NCBIfam" id="NF002604">
    <property type="entry name" value="PRK02260.1-4"/>
    <property type="match status" value="1"/>
</dbReference>
<evidence type="ECO:0000256" key="6">
    <source>
        <dbReference type="ARBA" id="ARBA00022654"/>
    </source>
</evidence>
<sequence>MSEQSTPRMNVESFNLDHTRVAAPFVRIADRKRLPGGDELIKYDVRFCQPNREHLEMKAVHSIEHLTAELMRNHTDRLIDWSPMGCQTGFYALTLGLEPAEFLPLLEATFHDVLEATAVPAANEVQCGWGANHSLEAAQAAVRAFLAARSEWEIVIPEASADSEAQGTPAAPVAREQGQEA</sequence>
<evidence type="ECO:0000256" key="9">
    <source>
        <dbReference type="ARBA" id="ARBA00023004"/>
    </source>
</evidence>
<evidence type="ECO:0000313" key="17">
    <source>
        <dbReference type="Proteomes" id="UP000002941"/>
    </source>
</evidence>
<keyword evidence="10 14" id="KW-0456">Lyase</keyword>
<evidence type="ECO:0000256" key="10">
    <source>
        <dbReference type="ARBA" id="ARBA00023239"/>
    </source>
</evidence>
<dbReference type="PANTHER" id="PTHR35799">
    <property type="entry name" value="S-RIBOSYLHOMOCYSTEINE LYASE"/>
    <property type="match status" value="1"/>
</dbReference>
<dbReference type="GO" id="GO:0005506">
    <property type="term" value="F:iron ion binding"/>
    <property type="evidence" value="ECO:0007669"/>
    <property type="project" value="InterPro"/>
</dbReference>
<comment type="cofactor">
    <cofactor evidence="14">
        <name>Fe cation</name>
        <dbReference type="ChEBI" id="CHEBI:24875"/>
    </cofactor>
    <text evidence="14">Binds 1 Fe cation per subunit.</text>
</comment>
<accession>J1GX31</accession>
<feature type="binding site" evidence="14">
    <location>
        <position position="65"/>
    </location>
    <ligand>
        <name>Fe cation</name>
        <dbReference type="ChEBI" id="CHEBI:24875"/>
    </ligand>
</feature>
<evidence type="ECO:0000256" key="3">
    <source>
        <dbReference type="ARBA" id="ARBA00011738"/>
    </source>
</evidence>
<dbReference type="AlphaFoldDB" id="J1GX31"/>
<reference evidence="16 17" key="1">
    <citation type="submission" date="2012-05" db="EMBL/GenBank/DDBJ databases">
        <authorList>
            <person name="Harkins D.M."/>
            <person name="Madupu R."/>
            <person name="Durkin A.S."/>
            <person name="Torralba M."/>
            <person name="Methe B."/>
            <person name="Sutton G.G."/>
            <person name="Nelson K.E."/>
        </authorList>
    </citation>
    <scope>NUCLEOTIDE SEQUENCE [LARGE SCALE GENOMIC DNA]</scope>
    <source>
        <strain evidence="16 17">F0489</strain>
    </source>
</reference>
<keyword evidence="8 14" id="KW-0071">Autoinducer synthesis</keyword>
<evidence type="ECO:0000256" key="2">
    <source>
        <dbReference type="ARBA" id="ARBA00007311"/>
    </source>
</evidence>
<dbReference type="HAMAP" id="MF_00091">
    <property type="entry name" value="LuxS"/>
    <property type="match status" value="1"/>
</dbReference>
<feature type="region of interest" description="Disordered" evidence="15">
    <location>
        <begin position="159"/>
        <end position="181"/>
    </location>
</feature>